<proteinExistence type="predicted"/>
<feature type="non-terminal residue" evidence="2">
    <location>
        <position position="95"/>
    </location>
</feature>
<feature type="domain" description="Cytochrome c-552/4" evidence="1">
    <location>
        <begin position="6"/>
        <end position="34"/>
    </location>
</feature>
<dbReference type="Gene3D" id="1.10.1130.10">
    <property type="entry name" value="Flavocytochrome C3, Chain A"/>
    <property type="match status" value="1"/>
</dbReference>
<dbReference type="Proteomes" id="UP000214596">
    <property type="component" value="Unassembled WGS sequence"/>
</dbReference>
<evidence type="ECO:0000259" key="1">
    <source>
        <dbReference type="Pfam" id="PF13435"/>
    </source>
</evidence>
<dbReference type="InterPro" id="IPR036280">
    <property type="entry name" value="Multihaem_cyt_sf"/>
</dbReference>
<dbReference type="InterPro" id="IPR023155">
    <property type="entry name" value="Cyt_c-552/4"/>
</dbReference>
<organism evidence="2 3">
    <name type="scientific">Vibrio parahaemolyticus</name>
    <dbReference type="NCBI Taxonomy" id="670"/>
    <lineage>
        <taxon>Bacteria</taxon>
        <taxon>Pseudomonadati</taxon>
        <taxon>Pseudomonadota</taxon>
        <taxon>Gammaproteobacteria</taxon>
        <taxon>Vibrionales</taxon>
        <taxon>Vibrionaceae</taxon>
        <taxon>Vibrio</taxon>
    </lineage>
</organism>
<dbReference type="Pfam" id="PF13435">
    <property type="entry name" value="Cytochrome_C554"/>
    <property type="match status" value="1"/>
</dbReference>
<dbReference type="AlphaFoldDB" id="A0A227J0Y5"/>
<feature type="non-terminal residue" evidence="2">
    <location>
        <position position="1"/>
    </location>
</feature>
<protein>
    <recommendedName>
        <fullName evidence="1">Cytochrome c-552/4 domain-containing protein</fullName>
    </recommendedName>
</protein>
<sequence length="95" mass="11112">FIGNETCIDCHQVEVEAWQGSHHDMAMRHADSESVLGNFDNQAVEHQGKANRFYRKGDEYWVNIQGPDGQWHDYKISYTFGWVPLQQYMVEFDDG</sequence>
<comment type="caution">
    <text evidence="2">The sequence shown here is derived from an EMBL/GenBank/DDBJ whole genome shotgun (WGS) entry which is preliminary data.</text>
</comment>
<dbReference type="EMBL" id="NIXT01004041">
    <property type="protein sequence ID" value="OXE28720.1"/>
    <property type="molecule type" value="Genomic_DNA"/>
</dbReference>
<evidence type="ECO:0000313" key="2">
    <source>
        <dbReference type="EMBL" id="OXE28720.1"/>
    </source>
</evidence>
<gene>
    <name evidence="2" type="ORF">CA163_32405</name>
</gene>
<reference evidence="2 3" key="1">
    <citation type="journal article" date="2017" name="Appl. Environ. Microbiol.">
        <title>Parallel evolution of two clades of a major Atlantic endemic Vibrio parahaemolyticus pathogen lineage by independent acquisition of related pathogenicity islands.</title>
        <authorList>
            <person name="Xu F."/>
            <person name="Gonzalez-Escalona N."/>
            <person name="Drees K.P."/>
            <person name="Sebra R.P."/>
            <person name="Cooper V.S."/>
            <person name="Jones S.H."/>
            <person name="Whistler C.A."/>
        </authorList>
    </citation>
    <scope>NUCLEOTIDE SEQUENCE [LARGE SCALE GENOMIC DNA]</scope>
    <source>
        <strain evidence="2 3">MAVP-3</strain>
    </source>
</reference>
<evidence type="ECO:0000313" key="3">
    <source>
        <dbReference type="Proteomes" id="UP000214596"/>
    </source>
</evidence>
<accession>A0A227J0Y5</accession>
<name>A0A227J0Y5_VIBPH</name>
<dbReference type="SUPFAM" id="SSF48695">
    <property type="entry name" value="Multiheme cytochromes"/>
    <property type="match status" value="1"/>
</dbReference>